<sequence length="122" mass="14301">MKVAKMIIMERSETIKSTDISYYYSLSCKDIRVDSSHYSVYSQNTILSDENIKRIRNNKKDVNLIENNKIFDELSPSKNEQILSAQSPANFDDARRAFNSIYFNNSDIDYNIRATENEYDYV</sequence>
<keyword evidence="2" id="KW-1185">Reference proteome</keyword>
<proteinExistence type="predicted"/>
<dbReference type="EMBL" id="JWZT01000433">
    <property type="protein sequence ID" value="KII74418.1"/>
    <property type="molecule type" value="Genomic_DNA"/>
</dbReference>
<evidence type="ECO:0000313" key="1">
    <source>
        <dbReference type="EMBL" id="KII74418.1"/>
    </source>
</evidence>
<protein>
    <submittedName>
        <fullName evidence="1">Uncharacterized protein</fullName>
    </submittedName>
</protein>
<gene>
    <name evidence="1" type="ORF">RF11_07786</name>
</gene>
<name>A0A0C2JY47_THEKT</name>
<dbReference type="AlphaFoldDB" id="A0A0C2JY47"/>
<dbReference type="Proteomes" id="UP000031668">
    <property type="component" value="Unassembled WGS sequence"/>
</dbReference>
<reference evidence="1 2" key="1">
    <citation type="journal article" date="2014" name="Genome Biol. Evol.">
        <title>The genome of the myxosporean Thelohanellus kitauei shows adaptations to nutrient acquisition within its fish host.</title>
        <authorList>
            <person name="Yang Y."/>
            <person name="Xiong J."/>
            <person name="Zhou Z."/>
            <person name="Huo F."/>
            <person name="Miao W."/>
            <person name="Ran C."/>
            <person name="Liu Y."/>
            <person name="Zhang J."/>
            <person name="Feng J."/>
            <person name="Wang M."/>
            <person name="Wang M."/>
            <person name="Wang L."/>
            <person name="Yao B."/>
        </authorList>
    </citation>
    <scope>NUCLEOTIDE SEQUENCE [LARGE SCALE GENOMIC DNA]</scope>
    <source>
        <strain evidence="1">Wuqing</strain>
    </source>
</reference>
<comment type="caution">
    <text evidence="1">The sequence shown here is derived from an EMBL/GenBank/DDBJ whole genome shotgun (WGS) entry which is preliminary data.</text>
</comment>
<accession>A0A0C2JY47</accession>
<evidence type="ECO:0000313" key="2">
    <source>
        <dbReference type="Proteomes" id="UP000031668"/>
    </source>
</evidence>
<organism evidence="1 2">
    <name type="scientific">Thelohanellus kitauei</name>
    <name type="common">Myxosporean</name>
    <dbReference type="NCBI Taxonomy" id="669202"/>
    <lineage>
        <taxon>Eukaryota</taxon>
        <taxon>Metazoa</taxon>
        <taxon>Cnidaria</taxon>
        <taxon>Myxozoa</taxon>
        <taxon>Myxosporea</taxon>
        <taxon>Bivalvulida</taxon>
        <taxon>Platysporina</taxon>
        <taxon>Myxobolidae</taxon>
        <taxon>Thelohanellus</taxon>
    </lineage>
</organism>